<organism evidence="2 3">
    <name type="scientific">Aplosporella prunicola CBS 121167</name>
    <dbReference type="NCBI Taxonomy" id="1176127"/>
    <lineage>
        <taxon>Eukaryota</taxon>
        <taxon>Fungi</taxon>
        <taxon>Dikarya</taxon>
        <taxon>Ascomycota</taxon>
        <taxon>Pezizomycotina</taxon>
        <taxon>Dothideomycetes</taxon>
        <taxon>Dothideomycetes incertae sedis</taxon>
        <taxon>Botryosphaeriales</taxon>
        <taxon>Aplosporellaceae</taxon>
        <taxon>Aplosporella</taxon>
    </lineage>
</organism>
<feature type="transmembrane region" description="Helical" evidence="1">
    <location>
        <begin position="7"/>
        <end position="28"/>
    </location>
</feature>
<name>A0A6A6BAB1_9PEZI</name>
<reference evidence="2" key="1">
    <citation type="journal article" date="2020" name="Stud. Mycol.">
        <title>101 Dothideomycetes genomes: a test case for predicting lifestyles and emergence of pathogens.</title>
        <authorList>
            <person name="Haridas S."/>
            <person name="Albert R."/>
            <person name="Binder M."/>
            <person name="Bloem J."/>
            <person name="Labutti K."/>
            <person name="Salamov A."/>
            <person name="Andreopoulos B."/>
            <person name="Baker S."/>
            <person name="Barry K."/>
            <person name="Bills G."/>
            <person name="Bluhm B."/>
            <person name="Cannon C."/>
            <person name="Castanera R."/>
            <person name="Culley D."/>
            <person name="Daum C."/>
            <person name="Ezra D."/>
            <person name="Gonzalez J."/>
            <person name="Henrissat B."/>
            <person name="Kuo A."/>
            <person name="Liang C."/>
            <person name="Lipzen A."/>
            <person name="Lutzoni F."/>
            <person name="Magnuson J."/>
            <person name="Mondo S."/>
            <person name="Nolan M."/>
            <person name="Ohm R."/>
            <person name="Pangilinan J."/>
            <person name="Park H.-J."/>
            <person name="Ramirez L."/>
            <person name="Alfaro M."/>
            <person name="Sun H."/>
            <person name="Tritt A."/>
            <person name="Yoshinaga Y."/>
            <person name="Zwiers L.-H."/>
            <person name="Turgeon B."/>
            <person name="Goodwin S."/>
            <person name="Spatafora J."/>
            <person name="Crous P."/>
            <person name="Grigoriev I."/>
        </authorList>
    </citation>
    <scope>NUCLEOTIDE SEQUENCE</scope>
    <source>
        <strain evidence="2">CBS 121167</strain>
    </source>
</reference>
<gene>
    <name evidence="2" type="ORF">K452DRAFT_77465</name>
</gene>
<evidence type="ECO:0000256" key="1">
    <source>
        <dbReference type="SAM" id="Phobius"/>
    </source>
</evidence>
<sequence>MRLIGRYLGIMHVYIFFLLRTAYCVLRISPPCPHFPSTVTKRSRPTFCAELLSPGQANQVRNQADAIATDAIAIAVQGSVRRAAPCSVLAVPVPRSASAAFLCCFCFCFCFHASKQTIKQSIKPFDLI</sequence>
<evidence type="ECO:0000313" key="2">
    <source>
        <dbReference type="EMBL" id="KAF2139441.1"/>
    </source>
</evidence>
<dbReference type="AlphaFoldDB" id="A0A6A6BAB1"/>
<keyword evidence="1" id="KW-1133">Transmembrane helix</keyword>
<dbReference type="EMBL" id="ML995493">
    <property type="protein sequence ID" value="KAF2139441.1"/>
    <property type="molecule type" value="Genomic_DNA"/>
</dbReference>
<proteinExistence type="predicted"/>
<dbReference type="GeneID" id="54304627"/>
<keyword evidence="3" id="KW-1185">Reference proteome</keyword>
<feature type="transmembrane region" description="Helical" evidence="1">
    <location>
        <begin position="97"/>
        <end position="114"/>
    </location>
</feature>
<keyword evidence="1" id="KW-0472">Membrane</keyword>
<dbReference type="RefSeq" id="XP_033395154.1">
    <property type="nucleotide sequence ID" value="XM_033547120.1"/>
</dbReference>
<protein>
    <submittedName>
        <fullName evidence="2">Uncharacterized protein</fullName>
    </submittedName>
</protein>
<accession>A0A6A6BAB1</accession>
<evidence type="ECO:0000313" key="3">
    <source>
        <dbReference type="Proteomes" id="UP000799438"/>
    </source>
</evidence>
<keyword evidence="1" id="KW-0812">Transmembrane</keyword>
<dbReference type="Proteomes" id="UP000799438">
    <property type="component" value="Unassembled WGS sequence"/>
</dbReference>